<reference evidence="1" key="1">
    <citation type="submission" date="2016-03" db="EMBL/GenBank/DDBJ databases">
        <title>Complete sequence of the second linear plasmid SAP2 of Streptomyces avermitilis.</title>
        <authorList>
            <person name="Ikeda H."/>
        </authorList>
    </citation>
    <scope>NUCLEOTIDE SEQUENCE</scope>
    <source>
        <strain evidence="1">MA-4680</strain>
        <plasmid evidence="1">SAP2</plasmid>
    </source>
</reference>
<dbReference type="EMBL" id="AP017380">
    <property type="protein sequence ID" value="BAU77510.1"/>
    <property type="molecule type" value="Genomic_DNA"/>
</dbReference>
<organism evidence="1">
    <name type="scientific">Streptomyces avermitilis (strain ATCC 31267 / DSM 46492 / JCM 5070 / NBRC 14893 / NCIMB 12804 / NRRL 8165 / MA-4680)</name>
    <dbReference type="NCBI Taxonomy" id="227882"/>
    <lineage>
        <taxon>Bacteria</taxon>
        <taxon>Bacillati</taxon>
        <taxon>Actinomycetota</taxon>
        <taxon>Actinomycetes</taxon>
        <taxon>Kitasatosporales</taxon>
        <taxon>Streptomycetaceae</taxon>
        <taxon>Streptomyces</taxon>
    </lineage>
</organism>
<accession>A0A143SZG1</accession>
<protein>
    <submittedName>
        <fullName evidence="1">Uncharacterized protein</fullName>
    </submittedName>
</protein>
<dbReference type="AlphaFoldDB" id="A0A143SZG1"/>
<sequence length="44" mass="5033">MAWAGFNDVRNFALRQARDVPPERWNVLNATLKALMDLDGSEDQ</sequence>
<name>A0A143SZG1_STRAW</name>
<geneLocation type="plasmid" evidence="1">
    <name>SAP2</name>
</geneLocation>
<keyword evidence="1" id="KW-0614">Plasmid</keyword>
<dbReference type="RefSeq" id="WP_255253778.1">
    <property type="nucleotide sequence ID" value="NZ_BAVY01000051.1"/>
</dbReference>
<proteinExistence type="predicted"/>
<evidence type="ECO:0000313" key="1">
    <source>
        <dbReference type="EMBL" id="BAU77510.1"/>
    </source>
</evidence>
<gene>
    <name evidence="1" type="ORF">SAVERM_2p066</name>
</gene>